<dbReference type="InterPro" id="IPR022385">
    <property type="entry name" value="Rhs_assc_core"/>
</dbReference>
<evidence type="ECO:0000256" key="1">
    <source>
        <dbReference type="ARBA" id="ARBA00022737"/>
    </source>
</evidence>
<comment type="caution">
    <text evidence="3">The sequence shown here is derived from an EMBL/GenBank/DDBJ whole genome shotgun (WGS) entry which is preliminary data.</text>
</comment>
<feature type="non-terminal residue" evidence="3">
    <location>
        <position position="124"/>
    </location>
</feature>
<accession>A0A6I3LIP0</accession>
<organism evidence="3 4">
    <name type="scientific">Myroides albus</name>
    <dbReference type="NCBI Taxonomy" id="2562892"/>
    <lineage>
        <taxon>Bacteria</taxon>
        <taxon>Pseudomonadati</taxon>
        <taxon>Bacteroidota</taxon>
        <taxon>Flavobacteriia</taxon>
        <taxon>Flavobacteriales</taxon>
        <taxon>Flavobacteriaceae</taxon>
        <taxon>Myroides</taxon>
    </lineage>
</organism>
<evidence type="ECO:0000313" key="3">
    <source>
        <dbReference type="EMBL" id="MTG99519.1"/>
    </source>
</evidence>
<sequence length="124" mass="14256">MYRFEQGGFVPCTKIKKAKKHSILVDHLGTPTQMYDEEGLSTWYVELDSFGNLKLNKGDSKTECPFRYQGQYEDVETGLYYNRFRYYDPKDGGYISQDPIGLAGGNPTLYGYVHDISLWIDPFG</sequence>
<dbReference type="EMBL" id="WMJX01000120">
    <property type="protein sequence ID" value="MTG99519.1"/>
    <property type="molecule type" value="Genomic_DNA"/>
</dbReference>
<dbReference type="PRINTS" id="PR00394">
    <property type="entry name" value="RHSPROTEIN"/>
</dbReference>
<dbReference type="InterPro" id="IPR056823">
    <property type="entry name" value="TEN-like_YD-shell"/>
</dbReference>
<feature type="domain" description="Teneurin-like YD-shell" evidence="2">
    <location>
        <begin position="9"/>
        <end position="98"/>
    </location>
</feature>
<dbReference type="AlphaFoldDB" id="A0A6I3LIP0"/>
<dbReference type="Proteomes" id="UP000438760">
    <property type="component" value="Unassembled WGS sequence"/>
</dbReference>
<proteinExistence type="predicted"/>
<dbReference type="Pfam" id="PF25023">
    <property type="entry name" value="TEN_YD-shell"/>
    <property type="match status" value="1"/>
</dbReference>
<dbReference type="InterPro" id="IPR050708">
    <property type="entry name" value="T6SS_VgrG/RHS"/>
</dbReference>
<protein>
    <submittedName>
        <fullName evidence="3">RHS family protein</fullName>
    </submittedName>
</protein>
<dbReference type="PANTHER" id="PTHR32305:SF15">
    <property type="entry name" value="PROTEIN RHSA-RELATED"/>
    <property type="match status" value="1"/>
</dbReference>
<evidence type="ECO:0000259" key="2">
    <source>
        <dbReference type="Pfam" id="PF25023"/>
    </source>
</evidence>
<name>A0A6I3LIP0_9FLAO</name>
<keyword evidence="1" id="KW-0677">Repeat</keyword>
<reference evidence="3 4" key="1">
    <citation type="submission" date="2019-11" db="EMBL/GenBank/DDBJ databases">
        <title>Genome of Strain BIT-d1.</title>
        <authorList>
            <person name="Yang Y."/>
        </authorList>
    </citation>
    <scope>NUCLEOTIDE SEQUENCE [LARGE SCALE GENOMIC DNA]</scope>
    <source>
        <strain evidence="3 4">BIT-d1</strain>
    </source>
</reference>
<evidence type="ECO:0000313" key="4">
    <source>
        <dbReference type="Proteomes" id="UP000438760"/>
    </source>
</evidence>
<dbReference type="Gene3D" id="2.180.10.10">
    <property type="entry name" value="RHS repeat-associated core"/>
    <property type="match status" value="1"/>
</dbReference>
<gene>
    <name evidence="3" type="ORF">GJV76_15590</name>
</gene>
<keyword evidence="4" id="KW-1185">Reference proteome</keyword>
<dbReference type="NCBIfam" id="TIGR03696">
    <property type="entry name" value="Rhs_assc_core"/>
    <property type="match status" value="1"/>
</dbReference>
<dbReference type="PANTHER" id="PTHR32305">
    <property type="match status" value="1"/>
</dbReference>